<dbReference type="Gene3D" id="3.90.228.10">
    <property type="match status" value="1"/>
</dbReference>
<dbReference type="InterPro" id="IPR012317">
    <property type="entry name" value="Poly(ADP-ribose)pol_cat_dom"/>
</dbReference>
<feature type="domain" description="PARP catalytic" evidence="8">
    <location>
        <begin position="640"/>
        <end position="870"/>
    </location>
</feature>
<dbReference type="RefSeq" id="XP_022327187.1">
    <property type="nucleotide sequence ID" value="XM_022471479.1"/>
</dbReference>
<organism evidence="10 12">
    <name type="scientific">Crassostrea virginica</name>
    <name type="common">Eastern oyster</name>
    <dbReference type="NCBI Taxonomy" id="6565"/>
    <lineage>
        <taxon>Eukaryota</taxon>
        <taxon>Metazoa</taxon>
        <taxon>Spiralia</taxon>
        <taxon>Lophotrochozoa</taxon>
        <taxon>Mollusca</taxon>
        <taxon>Bivalvia</taxon>
        <taxon>Autobranchia</taxon>
        <taxon>Pteriomorphia</taxon>
        <taxon>Ostreida</taxon>
        <taxon>Ostreoidea</taxon>
        <taxon>Ostreidae</taxon>
        <taxon>Crassostrea</taxon>
    </lineage>
</organism>
<dbReference type="EC" id="2.4.2.-" evidence="6"/>
<keyword evidence="10" id="KW-1185">Reference proteome</keyword>
<dbReference type="RefSeq" id="XP_022327188.1">
    <property type="nucleotide sequence ID" value="XM_022471480.1"/>
</dbReference>
<evidence type="ECO:0000259" key="8">
    <source>
        <dbReference type="PROSITE" id="PS51059"/>
    </source>
</evidence>
<proteinExistence type="predicted"/>
<evidence type="ECO:0000256" key="2">
    <source>
        <dbReference type="ARBA" id="ARBA00022676"/>
    </source>
</evidence>
<dbReference type="SUPFAM" id="SSF56399">
    <property type="entry name" value="ADP-ribosylation"/>
    <property type="match status" value="1"/>
</dbReference>
<sequence>MAADGGNKTVLIGSIKVGVISGDIITRQVDVIVNSNRCDLDLSKGRASKALLDAAGTGIQAECKQKYPNGIQDGEIAVTSGGQLPCKAIYHGALPKYSGPGDEQTLRDLISACLDQADKDGLQTMALPALGTGFLSYPAPKVAHILFDCIEHFSPQSLQEISIVVFRTEANCFKIFLAEAKKYLEKGKPQVDQSQGKPRSRKLGPLTVEVMVDSLSSVKADVLVCNGPKDLKLSKGRLSKSLLEVAGSSLQEELDSSYPNGIECGECAISKGYNLPCKHVYHGALCKWGSDAPDPAYILKKFVGECLKEADTHSTKSIAFPTLGLGALHFPADQSAKLMAQSLRDFTENHRRTAIKKVIIVVYSEIKDCAEVQSTFLKELENQTTMSSPKSLCSGKIDGVSINIKVGKVEEEKVDVLVNSCSMKLGLTSGSAAAIAAAAGPGLAAELTQANPQGINHGDVIVSSAHDLTNIKEIYHGPLLPWYSKRSGKPPEDILEEFVLNCLQKANTSGHKSIAFPALGTGYHKFPADVASACMMTAFDDFCRKTNNKSIAEIRVVLFQGDSDLKHLEKAFQDEFNQLMSGTASPGNHHGGKPAKPYVSGLRRGPKVAPQRGTKAYLEWKYKEETRPPPYWSKFTSKKKLKDWNLAVKGGAAHMEAVDQTTHQSIETAFKQSMGGSQIVSIHRIENVELFLKYSEECQRLFRKAIVEGAFVDLSRGKGSSGPAKTMQHLHQDMHSHTYPEINEYYFFHGTKPGYVSVITGQGLDNRLANAGLLGTGVYGAEDAAKSSRYTGVDTNGCHPMFLMRMCLGDIYHTGSTTGFKRPPCKRCGQLVCNNHQEIYDSVVANFSPHREFVVYDRCQSYPEYLIWYK</sequence>
<dbReference type="GO" id="GO:0005737">
    <property type="term" value="C:cytoplasm"/>
    <property type="evidence" value="ECO:0007669"/>
    <property type="project" value="TreeGrafter"/>
</dbReference>
<protein>
    <recommendedName>
        <fullName evidence="6">Poly [ADP-ribose] polymerase</fullName>
        <shortName evidence="6">PARP</shortName>
        <ecNumber evidence="6">2.4.2.-</ecNumber>
    </recommendedName>
</protein>
<gene>
    <name evidence="11 12" type="primary">LOC111126676</name>
</gene>
<dbReference type="SMART" id="SM00506">
    <property type="entry name" value="A1pp"/>
    <property type="match status" value="3"/>
</dbReference>
<dbReference type="SUPFAM" id="SSF52949">
    <property type="entry name" value="Macro domain-like"/>
    <property type="match status" value="3"/>
</dbReference>
<evidence type="ECO:0000256" key="1">
    <source>
        <dbReference type="ARBA" id="ARBA00004123"/>
    </source>
</evidence>
<evidence type="ECO:0000259" key="9">
    <source>
        <dbReference type="PROSITE" id="PS51154"/>
    </source>
</evidence>
<feature type="region of interest" description="Disordered" evidence="7">
    <location>
        <begin position="583"/>
        <end position="608"/>
    </location>
</feature>
<dbReference type="Proteomes" id="UP000694844">
    <property type="component" value="Chromosome 3"/>
</dbReference>
<dbReference type="InterPro" id="IPR043472">
    <property type="entry name" value="Macro_dom-like"/>
</dbReference>
<feature type="domain" description="Macro" evidence="9">
    <location>
        <begin position="195"/>
        <end position="379"/>
    </location>
</feature>
<feature type="domain" description="Macro" evidence="9">
    <location>
        <begin position="389"/>
        <end position="576"/>
    </location>
</feature>
<dbReference type="GO" id="GO:0003714">
    <property type="term" value="F:transcription corepressor activity"/>
    <property type="evidence" value="ECO:0007669"/>
    <property type="project" value="TreeGrafter"/>
</dbReference>
<dbReference type="Pfam" id="PF00644">
    <property type="entry name" value="PARP"/>
    <property type="match status" value="1"/>
</dbReference>
<dbReference type="KEGG" id="cvn:111126676"/>
<dbReference type="GO" id="GO:0010629">
    <property type="term" value="P:negative regulation of gene expression"/>
    <property type="evidence" value="ECO:0007669"/>
    <property type="project" value="TreeGrafter"/>
</dbReference>
<evidence type="ECO:0000313" key="11">
    <source>
        <dbReference type="RefSeq" id="XP_022327187.1"/>
    </source>
</evidence>
<dbReference type="PROSITE" id="PS51154">
    <property type="entry name" value="MACRO"/>
    <property type="match status" value="3"/>
</dbReference>
<keyword evidence="3 6" id="KW-0808">Transferase</keyword>
<accession>A0A8B8DH07</accession>
<feature type="domain" description="Macro" evidence="9">
    <location>
        <begin position="4"/>
        <end position="184"/>
    </location>
</feature>
<dbReference type="PANTHER" id="PTHR14453">
    <property type="entry name" value="PARP/ZINC FINGER CCCH TYPE DOMAIN CONTAINING PROTEIN"/>
    <property type="match status" value="1"/>
</dbReference>
<dbReference type="Gene3D" id="3.40.220.10">
    <property type="entry name" value="Leucine Aminopeptidase, subunit E, domain 1"/>
    <property type="match status" value="3"/>
</dbReference>
<keyword evidence="2 6" id="KW-0328">Glycosyltransferase</keyword>
<keyword evidence="5" id="KW-0539">Nucleus</keyword>
<evidence type="ECO:0000256" key="4">
    <source>
        <dbReference type="ARBA" id="ARBA00023027"/>
    </source>
</evidence>
<evidence type="ECO:0000256" key="7">
    <source>
        <dbReference type="SAM" id="MobiDB-lite"/>
    </source>
</evidence>
<dbReference type="GO" id="GO:0005634">
    <property type="term" value="C:nucleus"/>
    <property type="evidence" value="ECO:0007669"/>
    <property type="project" value="UniProtKB-SubCell"/>
</dbReference>
<dbReference type="PROSITE" id="PS51059">
    <property type="entry name" value="PARP_CATALYTIC"/>
    <property type="match status" value="1"/>
</dbReference>
<dbReference type="GO" id="GO:0003950">
    <property type="term" value="F:NAD+ poly-ADP-ribosyltransferase activity"/>
    <property type="evidence" value="ECO:0007669"/>
    <property type="project" value="UniProtKB-UniRule"/>
</dbReference>
<evidence type="ECO:0000256" key="6">
    <source>
        <dbReference type="RuleBase" id="RU362114"/>
    </source>
</evidence>
<evidence type="ECO:0000313" key="10">
    <source>
        <dbReference type="Proteomes" id="UP000694844"/>
    </source>
</evidence>
<dbReference type="Pfam" id="PF01661">
    <property type="entry name" value="Macro"/>
    <property type="match status" value="3"/>
</dbReference>
<dbReference type="GeneID" id="111126676"/>
<keyword evidence="4 6" id="KW-0520">NAD</keyword>
<evidence type="ECO:0000256" key="3">
    <source>
        <dbReference type="ARBA" id="ARBA00022679"/>
    </source>
</evidence>
<dbReference type="InterPro" id="IPR002589">
    <property type="entry name" value="Macro_dom"/>
</dbReference>
<evidence type="ECO:0000313" key="12">
    <source>
        <dbReference type="RefSeq" id="XP_022327188.1"/>
    </source>
</evidence>
<reference evidence="11 12" key="1">
    <citation type="submission" date="2025-04" db="UniProtKB">
        <authorList>
            <consortium name="RefSeq"/>
        </authorList>
    </citation>
    <scope>IDENTIFICATION</scope>
    <source>
        <tissue evidence="11 12">Whole sample</tissue>
    </source>
</reference>
<dbReference type="AlphaFoldDB" id="A0A8B8DH07"/>
<comment type="subcellular location">
    <subcellularLocation>
        <location evidence="1">Nucleus</location>
    </subcellularLocation>
</comment>
<dbReference type="OrthoDB" id="10052316at2759"/>
<dbReference type="InterPro" id="IPR052056">
    <property type="entry name" value="Mono-ARTD/PARP"/>
</dbReference>
<dbReference type="PANTHER" id="PTHR14453:SF67">
    <property type="entry name" value="POLY [ADP-RIBOSE] POLYMERASE"/>
    <property type="match status" value="1"/>
</dbReference>
<name>A0A8B8DH07_CRAVI</name>
<evidence type="ECO:0000256" key="5">
    <source>
        <dbReference type="ARBA" id="ARBA00023242"/>
    </source>
</evidence>